<dbReference type="EMBL" id="SNYM01000011">
    <property type="protein sequence ID" value="TDQ47096.1"/>
    <property type="molecule type" value="Genomic_DNA"/>
</dbReference>
<evidence type="ECO:0000256" key="4">
    <source>
        <dbReference type="ARBA" id="ARBA00022801"/>
    </source>
</evidence>
<sequence length="436" mass="47430">MNHSHWLASLALAISSSFLTSANAADMQTSSEAQMPETTVFSPALRFEGKVVDRMPDGKAIREYAIMRGRKFVWEGRIDNRVAAPETVDRIDNASFDDRYLTREQLAENLRGLALFNGHQFREATPAFDLADQVMRLHEMERSGALQKSPAGRSPSQGNARYNLLQEDKLSLESGSAIGINIVHGSVDDRDVMANTSYPYRTNIVFDNAGSTSVINSSQGSGTLIGPSTAMSVAHVFWDEGADTWESTHRWASGYDSADADPSPYGEWYGCYWVTIPTAYTNGNESRHDYAVLDFDVGCNSFSNGVNSDEPGATVGWLGAYTASSGDIESKTGYVRGYPGSGSCGNPLVSCGTRIWGDVSWSSENNATSNFIEHYADTSGGQSGSGFYHYADPSCSGCGYGAYLVGMHRAGATNYNQARRFDSTVYSFMLAYSSDY</sequence>
<keyword evidence="2 6" id="KW-0645">Protease</keyword>
<dbReference type="PANTHER" id="PTHR15462:SF8">
    <property type="entry name" value="SERINE PROTEASE"/>
    <property type="match status" value="1"/>
</dbReference>
<keyword evidence="3 6" id="KW-0732">Signal</keyword>
<protein>
    <recommendedName>
        <fullName evidence="6">Serine protease</fullName>
        <ecNumber evidence="6">3.4.21.-</ecNumber>
    </recommendedName>
</protein>
<dbReference type="GO" id="GO:0008236">
    <property type="term" value="F:serine-type peptidase activity"/>
    <property type="evidence" value="ECO:0007669"/>
    <property type="project" value="UniProtKB-KW"/>
</dbReference>
<evidence type="ECO:0000256" key="3">
    <source>
        <dbReference type="ARBA" id="ARBA00022729"/>
    </source>
</evidence>
<keyword evidence="5 6" id="KW-0720">Serine protease</keyword>
<proteinExistence type="inferred from homology"/>
<dbReference type="Proteomes" id="UP000295375">
    <property type="component" value="Unassembled WGS sequence"/>
</dbReference>
<feature type="signal peptide" evidence="6">
    <location>
        <begin position="1"/>
        <end position="24"/>
    </location>
</feature>
<dbReference type="PRINTS" id="PR00839">
    <property type="entry name" value="V8PROTEASE"/>
</dbReference>
<dbReference type="SUPFAM" id="SSF50494">
    <property type="entry name" value="Trypsin-like serine proteases"/>
    <property type="match status" value="1"/>
</dbReference>
<dbReference type="Gene3D" id="2.40.10.10">
    <property type="entry name" value="Trypsin-like serine proteases"/>
    <property type="match status" value="2"/>
</dbReference>
<keyword evidence="4 6" id="KW-0378">Hydrolase</keyword>
<evidence type="ECO:0000256" key="2">
    <source>
        <dbReference type="ARBA" id="ARBA00022670"/>
    </source>
</evidence>
<organism evidence="7 8">
    <name type="scientific">Permianibacter aggregans</name>
    <dbReference type="NCBI Taxonomy" id="1510150"/>
    <lineage>
        <taxon>Bacteria</taxon>
        <taxon>Pseudomonadati</taxon>
        <taxon>Pseudomonadota</taxon>
        <taxon>Gammaproteobacteria</taxon>
        <taxon>Pseudomonadales</taxon>
        <taxon>Pseudomonadaceae</taxon>
        <taxon>Permianibacter</taxon>
    </lineage>
</organism>
<name>A0A4R6ULP3_9GAMM</name>
<comment type="caution">
    <text evidence="7">The sequence shown here is derived from an EMBL/GenBank/DDBJ whole genome shotgun (WGS) entry which is preliminary data.</text>
</comment>
<comment type="similarity">
    <text evidence="1 6">Belongs to the peptidase S1B family.</text>
</comment>
<accession>A0A4R6ULP3</accession>
<evidence type="ECO:0000313" key="7">
    <source>
        <dbReference type="EMBL" id="TDQ47096.1"/>
    </source>
</evidence>
<dbReference type="EC" id="3.4.21.-" evidence="6"/>
<dbReference type="PANTHER" id="PTHR15462">
    <property type="entry name" value="SERINE PROTEASE"/>
    <property type="match status" value="1"/>
</dbReference>
<dbReference type="RefSeq" id="WP_133591274.1">
    <property type="nucleotide sequence ID" value="NZ_CP037953.1"/>
</dbReference>
<dbReference type="GO" id="GO:0006508">
    <property type="term" value="P:proteolysis"/>
    <property type="evidence" value="ECO:0007669"/>
    <property type="project" value="UniProtKB-KW"/>
</dbReference>
<evidence type="ECO:0000256" key="6">
    <source>
        <dbReference type="RuleBase" id="RU004296"/>
    </source>
</evidence>
<dbReference type="InterPro" id="IPR050966">
    <property type="entry name" value="Glutamyl_endopeptidase"/>
</dbReference>
<keyword evidence="8" id="KW-1185">Reference proteome</keyword>
<feature type="chain" id="PRO_5021038260" description="Serine protease" evidence="6">
    <location>
        <begin position="25"/>
        <end position="436"/>
    </location>
</feature>
<gene>
    <name evidence="7" type="ORF">EV696_11124</name>
</gene>
<dbReference type="InterPro" id="IPR043504">
    <property type="entry name" value="Peptidase_S1_PA_chymotrypsin"/>
</dbReference>
<evidence type="ECO:0000256" key="1">
    <source>
        <dbReference type="ARBA" id="ARBA00008764"/>
    </source>
</evidence>
<evidence type="ECO:0000313" key="8">
    <source>
        <dbReference type="Proteomes" id="UP000295375"/>
    </source>
</evidence>
<dbReference type="AlphaFoldDB" id="A0A4R6ULP3"/>
<reference evidence="7 8" key="1">
    <citation type="submission" date="2019-03" db="EMBL/GenBank/DDBJ databases">
        <title>Genomic Encyclopedia of Type Strains, Phase IV (KMG-IV): sequencing the most valuable type-strain genomes for metagenomic binning, comparative biology and taxonomic classification.</title>
        <authorList>
            <person name="Goeker M."/>
        </authorList>
    </citation>
    <scope>NUCLEOTIDE SEQUENCE [LARGE SCALE GENOMIC DNA]</scope>
    <source>
        <strain evidence="7 8">DSM 103792</strain>
    </source>
</reference>
<dbReference type="InterPro" id="IPR009003">
    <property type="entry name" value="Peptidase_S1_PA"/>
</dbReference>
<dbReference type="InterPro" id="IPR008256">
    <property type="entry name" value="Peptidase_S1B"/>
</dbReference>
<evidence type="ECO:0000256" key="5">
    <source>
        <dbReference type="ARBA" id="ARBA00022825"/>
    </source>
</evidence>